<accession>A0A646KI30</accession>
<protein>
    <submittedName>
        <fullName evidence="1">Acyl carrier protein</fullName>
    </submittedName>
</protein>
<sequence>MKHTDAVKQFIIDEFLPDVSVTELDSEYDLVHGGVIDSLGLLKTMAWLEDRFDLRADELDLDPNSFRSVDAISRFIEDAHRRRPESD</sequence>
<keyword evidence="2" id="KW-1185">Reference proteome</keyword>
<dbReference type="Proteomes" id="UP000419138">
    <property type="component" value="Unassembled WGS sequence"/>
</dbReference>
<dbReference type="RefSeq" id="WP_323372488.1">
    <property type="nucleotide sequence ID" value="NZ_JBEPDZ010000020.1"/>
</dbReference>
<reference evidence="1 2" key="1">
    <citation type="submission" date="2019-05" db="EMBL/GenBank/DDBJ databases">
        <title>Comparative genomics and metabolomics analyses of clavulanic acid producing Streptomyces species provides insight into specialized metabolism and evolution of beta-lactam biosynthetic gene clusters.</title>
        <authorList>
            <person name="Moore M.A."/>
            <person name="Cruz-Morales P."/>
            <person name="Barona Gomez F."/>
            <person name="Kapil T."/>
        </authorList>
    </citation>
    <scope>NUCLEOTIDE SEQUENCE [LARGE SCALE GENOMIC DNA]</scope>
    <source>
        <strain evidence="1 2">NRRL 5741</strain>
    </source>
</reference>
<dbReference type="SUPFAM" id="SSF47336">
    <property type="entry name" value="ACP-like"/>
    <property type="match status" value="1"/>
</dbReference>
<dbReference type="EMBL" id="VCLA01000136">
    <property type="protein sequence ID" value="MQT01721.1"/>
    <property type="molecule type" value="Genomic_DNA"/>
</dbReference>
<organism evidence="1 2">
    <name type="scientific">Streptomyces jumonjinensis</name>
    <dbReference type="NCBI Taxonomy" id="1945"/>
    <lineage>
        <taxon>Bacteria</taxon>
        <taxon>Bacillati</taxon>
        <taxon>Actinomycetota</taxon>
        <taxon>Actinomycetes</taxon>
        <taxon>Kitasatosporales</taxon>
        <taxon>Streptomycetaceae</taxon>
        <taxon>Streptomyces</taxon>
    </lineage>
</organism>
<comment type="caution">
    <text evidence="1">The sequence shown here is derived from an EMBL/GenBank/DDBJ whole genome shotgun (WGS) entry which is preliminary data.</text>
</comment>
<name>A0A646KI30_STRJU</name>
<dbReference type="InterPro" id="IPR036736">
    <property type="entry name" value="ACP-like_sf"/>
</dbReference>
<proteinExistence type="predicted"/>
<dbReference type="AlphaFoldDB" id="A0A646KI30"/>
<evidence type="ECO:0000313" key="2">
    <source>
        <dbReference type="Proteomes" id="UP000419138"/>
    </source>
</evidence>
<gene>
    <name evidence="1" type="ORF">FF041_16335</name>
</gene>
<dbReference type="Gene3D" id="1.10.1200.10">
    <property type="entry name" value="ACP-like"/>
    <property type="match status" value="1"/>
</dbReference>
<evidence type="ECO:0000313" key="1">
    <source>
        <dbReference type="EMBL" id="MQT01721.1"/>
    </source>
</evidence>